<evidence type="ECO:0008006" key="4">
    <source>
        <dbReference type="Google" id="ProtNLM"/>
    </source>
</evidence>
<name>A0A1U9QQD0_STRNV</name>
<dbReference type="OrthoDB" id="4282513at2"/>
<gene>
    <name evidence="2" type="ORF">BBN63_07940</name>
</gene>
<feature type="compositionally biased region" description="Basic residues" evidence="1">
    <location>
        <begin position="1"/>
        <end position="12"/>
    </location>
</feature>
<proteinExistence type="predicted"/>
<protein>
    <recommendedName>
        <fullName evidence="4">Gliding motility protein</fullName>
    </recommendedName>
</protein>
<dbReference type="KEGG" id="snw:BBN63_07940"/>
<evidence type="ECO:0000313" key="2">
    <source>
        <dbReference type="EMBL" id="AQU66193.1"/>
    </source>
</evidence>
<feature type="region of interest" description="Disordered" evidence="1">
    <location>
        <begin position="1"/>
        <end position="85"/>
    </location>
</feature>
<organism evidence="2 3">
    <name type="scientific">Streptomyces niveus</name>
    <name type="common">Streptomyces spheroides</name>
    <dbReference type="NCBI Taxonomy" id="193462"/>
    <lineage>
        <taxon>Bacteria</taxon>
        <taxon>Bacillati</taxon>
        <taxon>Actinomycetota</taxon>
        <taxon>Actinomycetes</taxon>
        <taxon>Kitasatosporales</taxon>
        <taxon>Streptomycetaceae</taxon>
        <taxon>Streptomyces</taxon>
    </lineage>
</organism>
<dbReference type="Proteomes" id="UP000189677">
    <property type="component" value="Chromosome"/>
</dbReference>
<accession>A0A1U9QQD0</accession>
<evidence type="ECO:0000256" key="1">
    <source>
        <dbReference type="SAM" id="MobiDB-lite"/>
    </source>
</evidence>
<dbReference type="AlphaFoldDB" id="A0A1U9QQD0"/>
<keyword evidence="3" id="KW-1185">Reference proteome</keyword>
<dbReference type="RefSeq" id="WP_078074721.1">
    <property type="nucleotide sequence ID" value="NZ_CP018047.1"/>
</dbReference>
<reference evidence="2 3" key="1">
    <citation type="submission" date="2016-11" db="EMBL/GenBank/DDBJ databases">
        <title>Complete genome sequence of Streptomyces niveus SCSIO 3406.</title>
        <authorList>
            <person name="Zhu Q."/>
            <person name="Cheng W."/>
            <person name="Song Y."/>
            <person name="Li Q."/>
            <person name="Ju J."/>
        </authorList>
    </citation>
    <scope>NUCLEOTIDE SEQUENCE [LARGE SCALE GENOMIC DNA]</scope>
    <source>
        <strain evidence="2 3">SCSIO 3406</strain>
    </source>
</reference>
<sequence>MGVFARLRRKSRRTTEEVGSVSPAAEATEDGTPTPEASGAEPGTDPVADSGSDCGGGTKAADEVDIPKQQTAGAADNGVGEGARA</sequence>
<evidence type="ECO:0000313" key="3">
    <source>
        <dbReference type="Proteomes" id="UP000189677"/>
    </source>
</evidence>
<dbReference type="EMBL" id="CP018047">
    <property type="protein sequence ID" value="AQU66193.1"/>
    <property type="molecule type" value="Genomic_DNA"/>
</dbReference>